<organism evidence="10 11">
    <name type="scientific">Streptomyces yunnanensis</name>
    <dbReference type="NCBI Taxonomy" id="156453"/>
    <lineage>
        <taxon>Bacteria</taxon>
        <taxon>Bacillati</taxon>
        <taxon>Actinomycetota</taxon>
        <taxon>Actinomycetes</taxon>
        <taxon>Kitasatosporales</taxon>
        <taxon>Streptomycetaceae</taxon>
        <taxon>Streptomyces</taxon>
    </lineage>
</organism>
<evidence type="ECO:0000256" key="1">
    <source>
        <dbReference type="ARBA" id="ARBA00004651"/>
    </source>
</evidence>
<evidence type="ECO:0000313" key="11">
    <source>
        <dbReference type="Proteomes" id="UP000184388"/>
    </source>
</evidence>
<dbReference type="PANTHER" id="PTHR33406:SF11">
    <property type="entry name" value="MEMBRANE PROTEIN SCO6666-RELATED"/>
    <property type="match status" value="1"/>
</dbReference>
<feature type="transmembrane region" description="Helical" evidence="8">
    <location>
        <begin position="196"/>
        <end position="216"/>
    </location>
</feature>
<reference evidence="11" key="1">
    <citation type="submission" date="2016-11" db="EMBL/GenBank/DDBJ databases">
        <authorList>
            <person name="Jaros S."/>
            <person name="Januszkiewicz K."/>
            <person name="Wedrychowicz H."/>
        </authorList>
    </citation>
    <scope>NUCLEOTIDE SEQUENCE [LARGE SCALE GENOMIC DNA]</scope>
    <source>
        <strain evidence="11">CGMCC 4.3555</strain>
    </source>
</reference>
<feature type="domain" description="SSD" evidence="9">
    <location>
        <begin position="220"/>
        <end position="345"/>
    </location>
</feature>
<accession>A0A9X8MTP7</accession>
<keyword evidence="6 8" id="KW-0472">Membrane</keyword>
<dbReference type="InterPro" id="IPR004869">
    <property type="entry name" value="MMPL_dom"/>
</dbReference>
<evidence type="ECO:0000256" key="3">
    <source>
        <dbReference type="ARBA" id="ARBA00022475"/>
    </source>
</evidence>
<feature type="transmembrane region" description="Helical" evidence="8">
    <location>
        <begin position="686"/>
        <end position="711"/>
    </location>
</feature>
<comment type="similarity">
    <text evidence="2">Belongs to the resistance-nodulation-cell division (RND) (TC 2.A.6) family. MmpL subfamily.</text>
</comment>
<feature type="transmembrane region" description="Helical" evidence="8">
    <location>
        <begin position="250"/>
        <end position="267"/>
    </location>
</feature>
<dbReference type="GO" id="GO:0005886">
    <property type="term" value="C:plasma membrane"/>
    <property type="evidence" value="ECO:0007669"/>
    <property type="project" value="UniProtKB-SubCell"/>
</dbReference>
<protein>
    <submittedName>
        <fullName evidence="10">Drug exporter of the RND superfamily</fullName>
    </submittedName>
</protein>
<dbReference type="EMBL" id="FRBK01000006">
    <property type="protein sequence ID" value="SHL78160.1"/>
    <property type="molecule type" value="Genomic_DNA"/>
</dbReference>
<dbReference type="PANTHER" id="PTHR33406">
    <property type="entry name" value="MEMBRANE PROTEIN MJ1562-RELATED"/>
    <property type="match status" value="1"/>
</dbReference>
<evidence type="ECO:0000256" key="5">
    <source>
        <dbReference type="ARBA" id="ARBA00022989"/>
    </source>
</evidence>
<feature type="transmembrane region" description="Helical" evidence="8">
    <location>
        <begin position="384"/>
        <end position="403"/>
    </location>
</feature>
<dbReference type="SUPFAM" id="SSF82866">
    <property type="entry name" value="Multidrug efflux transporter AcrB transmembrane domain"/>
    <property type="match status" value="2"/>
</dbReference>
<dbReference type="AlphaFoldDB" id="A0A9X8MTP7"/>
<keyword evidence="5 8" id="KW-1133">Transmembrane helix</keyword>
<keyword evidence="3" id="KW-1003">Cell membrane</keyword>
<sequence>MRGMSLPNAPGRRRPEGALGRLGEWCARHAVTIVVLWLVGLAGVQILQRTFGGAHADDFSLPDARSTRGQAVLDAHQPAAGGFAGQVVLHAGRPLTGLAGPIARATTDLAGLPGVVSAQGPLPPSDAPHTGSRRADGRTGYLTVRFREPPGSLRPEVLPGVDRAVAPLRAAGVQVEYGGALGDLARPGTDDRLSELLGFAVAGLVLLAGFGSVLAAGVPLLTALIGVVCGLGCLGLLAAAFTFAAVSPTLATMIGLGLGIDYALFLITRHRQLLRDGADPAVAAGRAVAGSGRAVLVSGGTVLVALAGLAVTGVGFLAALAAAAALTVVTAVLGALTLVPALLGLLGRRIDRFRVRRPVAADGEPDAGAHRGLRAARRVTRHPWPHLVGGVLVLAVLAVPAFSMRLGHLDDGTDPPSATGRRAHDLVSAAFGPGATGPLTLVVDRSAVPEADRPALADQARQVLGWIPGTTAVTPLRPSPDGAVLSATAYPAHSPQDAETAALTRRLADSVLPRALRGYEAHGYVTGATATQVDFRDLIAARLPLILAVLVCLAFLTVLVVFRGVLVAAQAAVVALLSLAASYGAVVAVFQWGWGGPALGVAGRVPVEAHVPLLMCALAFGLSMAYEIFLLSRIHAGRPRHPDPAEGVARALAGTARLISCAALVLAGVFAAFLLSDDAVAKMLGLGLAVGVLIDATVVRLLLVPAALALLGPRAWWVPWWLDRALPVVDPEGAARPRPRPPRAAEPVGQAGAAEH</sequence>
<evidence type="ECO:0000256" key="2">
    <source>
        <dbReference type="ARBA" id="ARBA00010157"/>
    </source>
</evidence>
<dbReference type="Pfam" id="PF03176">
    <property type="entry name" value="MMPL"/>
    <property type="match status" value="2"/>
</dbReference>
<feature type="transmembrane region" description="Helical" evidence="8">
    <location>
        <begin position="324"/>
        <end position="347"/>
    </location>
</feature>
<comment type="subcellular location">
    <subcellularLocation>
        <location evidence="1">Cell membrane</location>
        <topology evidence="1">Multi-pass membrane protein</topology>
    </subcellularLocation>
</comment>
<dbReference type="Proteomes" id="UP000184388">
    <property type="component" value="Unassembled WGS sequence"/>
</dbReference>
<dbReference type="PROSITE" id="PS50156">
    <property type="entry name" value="SSD"/>
    <property type="match status" value="1"/>
</dbReference>
<feature type="transmembrane region" description="Helical" evidence="8">
    <location>
        <begin position="294"/>
        <end position="318"/>
    </location>
</feature>
<feature type="transmembrane region" description="Helical" evidence="8">
    <location>
        <begin position="651"/>
        <end position="674"/>
    </location>
</feature>
<evidence type="ECO:0000256" key="8">
    <source>
        <dbReference type="SAM" id="Phobius"/>
    </source>
</evidence>
<proteinExistence type="inferred from homology"/>
<evidence type="ECO:0000256" key="7">
    <source>
        <dbReference type="SAM" id="MobiDB-lite"/>
    </source>
</evidence>
<feature type="region of interest" description="Disordered" evidence="7">
    <location>
        <begin position="732"/>
        <end position="756"/>
    </location>
</feature>
<comment type="caution">
    <text evidence="10">The sequence shown here is derived from an EMBL/GenBank/DDBJ whole genome shotgun (WGS) entry which is preliminary data.</text>
</comment>
<dbReference type="Gene3D" id="1.20.1640.10">
    <property type="entry name" value="Multidrug efflux transporter AcrB transmembrane domain"/>
    <property type="match status" value="2"/>
</dbReference>
<feature type="transmembrane region" description="Helical" evidence="8">
    <location>
        <begin position="609"/>
        <end position="630"/>
    </location>
</feature>
<evidence type="ECO:0000256" key="4">
    <source>
        <dbReference type="ARBA" id="ARBA00022692"/>
    </source>
</evidence>
<feature type="transmembrane region" description="Helical" evidence="8">
    <location>
        <begin position="223"/>
        <end position="244"/>
    </location>
</feature>
<feature type="transmembrane region" description="Helical" evidence="8">
    <location>
        <begin position="573"/>
        <end position="594"/>
    </location>
</feature>
<dbReference type="InterPro" id="IPR000731">
    <property type="entry name" value="SSD"/>
</dbReference>
<keyword evidence="4 8" id="KW-0812">Transmembrane</keyword>
<name>A0A9X8MTP7_9ACTN</name>
<feature type="transmembrane region" description="Helical" evidence="8">
    <location>
        <begin position="545"/>
        <end position="566"/>
    </location>
</feature>
<evidence type="ECO:0000313" key="10">
    <source>
        <dbReference type="EMBL" id="SHL78160.1"/>
    </source>
</evidence>
<dbReference type="InterPro" id="IPR050545">
    <property type="entry name" value="Mycobact_MmpL"/>
</dbReference>
<gene>
    <name evidence="10" type="ORF">SAMN05216268_106174</name>
</gene>
<evidence type="ECO:0000256" key="6">
    <source>
        <dbReference type="ARBA" id="ARBA00023136"/>
    </source>
</evidence>
<evidence type="ECO:0000259" key="9">
    <source>
        <dbReference type="PROSITE" id="PS50156"/>
    </source>
</evidence>
<feature type="region of interest" description="Disordered" evidence="7">
    <location>
        <begin position="116"/>
        <end position="135"/>
    </location>
</feature>